<dbReference type="InterPro" id="IPR027417">
    <property type="entry name" value="P-loop_NTPase"/>
</dbReference>
<dbReference type="SUPFAM" id="SSF52540">
    <property type="entry name" value="P-loop containing nucleoside triphosphate hydrolases"/>
    <property type="match status" value="1"/>
</dbReference>
<comment type="caution">
    <text evidence="3">The sequence shown here is derived from an EMBL/GenBank/DDBJ whole genome shotgun (WGS) entry which is preliminary data.</text>
</comment>
<dbReference type="Pfam" id="PF13558">
    <property type="entry name" value="SbcC_Walker_B"/>
    <property type="match status" value="1"/>
</dbReference>
<dbReference type="RefSeq" id="WP_378616248.1">
    <property type="nucleotide sequence ID" value="NZ_JBHSAX010000023.1"/>
</dbReference>
<evidence type="ECO:0000313" key="3">
    <source>
        <dbReference type="EMBL" id="MFC3965807.1"/>
    </source>
</evidence>
<accession>A0ABV8E235</accession>
<organism evidence="3 4">
    <name type="scientific">Nocardia jiangsuensis</name>
    <dbReference type="NCBI Taxonomy" id="1691563"/>
    <lineage>
        <taxon>Bacteria</taxon>
        <taxon>Bacillati</taxon>
        <taxon>Actinomycetota</taxon>
        <taxon>Actinomycetes</taxon>
        <taxon>Mycobacteriales</taxon>
        <taxon>Nocardiaceae</taxon>
        <taxon>Nocardia</taxon>
    </lineage>
</organism>
<protein>
    <submittedName>
        <fullName evidence="3">TIGR02680 family protein</fullName>
    </submittedName>
</protein>
<feature type="coiled-coil region" evidence="1">
    <location>
        <begin position="771"/>
        <end position="805"/>
    </location>
</feature>
<dbReference type="NCBIfam" id="TIGR02680">
    <property type="entry name" value="TIGR02680 family protein"/>
    <property type="match status" value="1"/>
</dbReference>
<proteinExistence type="predicted"/>
<feature type="compositionally biased region" description="Basic and acidic residues" evidence="2">
    <location>
        <begin position="464"/>
        <end position="481"/>
    </location>
</feature>
<keyword evidence="1" id="KW-0175">Coiled coil</keyword>
<reference evidence="4" key="1">
    <citation type="journal article" date="2019" name="Int. J. Syst. Evol. Microbiol.">
        <title>The Global Catalogue of Microorganisms (GCM) 10K type strain sequencing project: providing services to taxonomists for standard genome sequencing and annotation.</title>
        <authorList>
            <consortium name="The Broad Institute Genomics Platform"/>
            <consortium name="The Broad Institute Genome Sequencing Center for Infectious Disease"/>
            <person name="Wu L."/>
            <person name="Ma J."/>
        </authorList>
    </citation>
    <scope>NUCLEOTIDE SEQUENCE [LARGE SCALE GENOMIC DNA]</scope>
    <source>
        <strain evidence="4">CGMCC 4.7330</strain>
    </source>
</reference>
<keyword evidence="4" id="KW-1185">Reference proteome</keyword>
<dbReference type="Proteomes" id="UP001595696">
    <property type="component" value="Unassembled WGS sequence"/>
</dbReference>
<feature type="coiled-coil region" evidence="1">
    <location>
        <begin position="936"/>
        <end position="970"/>
    </location>
</feature>
<name>A0ABV8E235_9NOCA</name>
<feature type="region of interest" description="Disordered" evidence="2">
    <location>
        <begin position="460"/>
        <end position="481"/>
    </location>
</feature>
<evidence type="ECO:0000313" key="4">
    <source>
        <dbReference type="Proteomes" id="UP001595696"/>
    </source>
</evidence>
<evidence type="ECO:0000256" key="2">
    <source>
        <dbReference type="SAM" id="MobiDB-lite"/>
    </source>
</evidence>
<evidence type="ECO:0000256" key="1">
    <source>
        <dbReference type="SAM" id="Coils"/>
    </source>
</evidence>
<sequence length="1375" mass="149821">MAVNATPVKHFEERWRLVRAGVVNVWHYLDTEFAISGGRLILRGANGSGKSRALEMLLPFLFDADRRRMDATGSQKVSLDELMRTGARGQTNRIGYLWLELARPDGHLTLGAHIRYSASAHRSEVQFFVTGRLVGAELPLLDDDRQALSRERLRDLIGADALTDAEQHREHVRARVFGLRGDGDRDRFTGLIQLLHTLRSPDVGNRIDEGKLPQILSDALPPLNERTLEAAGERLDGLTATRLAQEQLAGTLEQVRRFHAVYRGYAAGVLTQSAAALRTAAAGLIEARRTRDELAGTRDGFEAAESAAEVEVTELTATKAELKDAITALRERPLFDDLKDLEQYESTVAALRNGAEQGLGTARRSRKAEETAAQRYADAAAGLREAATEAGAALREAAAALAAVDLPHGRLPGSIGVESTGEEQTIDAVMDSLDQAPIPITRPRAAVLTLVPGELAETRAGAEASHRAAADRRDKADRRVREARRLDDEHRRIRGLEDVAADREDSAADAAARTEADATARDQLAVEINRGWRDWLAAPGTMRLLPEVDRAHPVLAALLADPEALCGDADDTQLTGLDALAAELAQPVRDELVGRSAAITLQVEQHRAGMRALRERQVRLLAAEDPEPPAAPWQSTGRGIPLWRAIDFREETPESERAGIEGALLAAGLLTAYCTTAGELHAEDGEVLLRAGQPAAAVPLSLVLRPDPAAPKATTAVEQILAAIGWRDPDAVTAIGGGGSWRNGMLSGRHHPPAARHIGATARAAARRAELLEIERELDEIATAIEEFESEELELRGRRDELDDLVRNAPRSQKLVAARQHARTQEGHATRLRAEAVTARAAATAHRAAWSAAEREHRALCEGFGLPAELDDLVRSRDGCETARAACAALERSCRDTERQRAAADSAYQRLLDSRTQRAEDEATAAHGRDLWQRGAVKLEARREALELPLQQLNAEIARSEEELGRTRVELGAATTRRDEARAKKIQATSDHRFAEVAVREGAVALRRAAELLDARLRLPGLTAAATDTALPPIPDPQDVAACVDTADTIIAHLRGHKATTDAQLGNALARFGADTSGQLDISQTDGPGVILVHIEGAEHHHDLPAVLAHLTDKVERGRQALTEREREVFTEFILGNVTDELRRRALQAGQLVDAMNASLAHTRTSHNIGVRLRWELNDADPELRRLMELVGKADELRPDDDSEELVALVRARVERQHAADAAAGYAAHLREALDYRSWHAVEVTILGPEQGQTRKISRRAKISQGETRFVSYVTLFAAADGYLSGLPDAAGALRLVLLDDAFAKVDERAIGELMGLLVRLDIDFVMTGHALWGTVPEVPALDIYEIRRMGDSCVVPTHIHWDGRNKHFLTTVGR</sequence>
<dbReference type="EMBL" id="JBHSAX010000023">
    <property type="protein sequence ID" value="MFC3965807.1"/>
    <property type="molecule type" value="Genomic_DNA"/>
</dbReference>
<dbReference type="InterPro" id="IPR013496">
    <property type="entry name" value="CHP02680"/>
</dbReference>
<gene>
    <name evidence="3" type="ORF">ACFO0B_27780</name>
</gene>